<evidence type="ECO:0000313" key="10">
    <source>
        <dbReference type="EMBL" id="KAG8457427.1"/>
    </source>
</evidence>
<keyword evidence="8" id="KW-0456">Lyase</keyword>
<comment type="similarity">
    <text evidence="3">Belongs to the alpha-acetolactate decarboxylase family.</text>
</comment>
<comment type="catalytic activity">
    <reaction evidence="1">
        <text>(2S)-2-acetolactate + H(+) = (R)-acetoin + CO2</text>
        <dbReference type="Rhea" id="RHEA:21580"/>
        <dbReference type="ChEBI" id="CHEBI:15378"/>
        <dbReference type="ChEBI" id="CHEBI:15686"/>
        <dbReference type="ChEBI" id="CHEBI:16526"/>
        <dbReference type="ChEBI" id="CHEBI:58476"/>
        <dbReference type="EC" id="4.1.1.5"/>
    </reaction>
</comment>
<dbReference type="EC" id="4.1.1.5" evidence="4"/>
<evidence type="ECO:0000256" key="3">
    <source>
        <dbReference type="ARBA" id="ARBA00007106"/>
    </source>
</evidence>
<accession>A0A8J5XB72</accession>
<evidence type="ECO:0000256" key="2">
    <source>
        <dbReference type="ARBA" id="ARBA00005170"/>
    </source>
</evidence>
<dbReference type="AlphaFoldDB" id="A0A8J5XB72"/>
<comment type="caution">
    <text evidence="10">The sequence shown here is derived from an EMBL/GenBank/DDBJ whole genome shotgun (WGS) entry which is preliminary data.</text>
</comment>
<evidence type="ECO:0000256" key="5">
    <source>
        <dbReference type="ARBA" id="ARBA00020164"/>
    </source>
</evidence>
<dbReference type="GO" id="GO:0047605">
    <property type="term" value="F:acetolactate decarboxylase activity"/>
    <property type="evidence" value="ECO:0007669"/>
    <property type="project" value="UniProtKB-EC"/>
</dbReference>
<dbReference type="Pfam" id="PF03306">
    <property type="entry name" value="AAL_decarboxy"/>
    <property type="match status" value="2"/>
</dbReference>
<feature type="region of interest" description="Disordered" evidence="9">
    <location>
        <begin position="193"/>
        <end position="219"/>
    </location>
</feature>
<evidence type="ECO:0000256" key="6">
    <source>
        <dbReference type="ARBA" id="ARBA00022793"/>
    </source>
</evidence>
<dbReference type="CDD" id="cd17299">
    <property type="entry name" value="acetolactate_decarboxylase"/>
    <property type="match status" value="1"/>
</dbReference>
<dbReference type="OrthoDB" id="509395at2759"/>
<evidence type="ECO:0000256" key="8">
    <source>
        <dbReference type="ARBA" id="ARBA00023239"/>
    </source>
</evidence>
<evidence type="ECO:0000256" key="4">
    <source>
        <dbReference type="ARBA" id="ARBA00013204"/>
    </source>
</evidence>
<dbReference type="SUPFAM" id="SSF117856">
    <property type="entry name" value="AF0104/ALDC/Ptd012-like"/>
    <property type="match status" value="1"/>
</dbReference>
<keyword evidence="11" id="KW-1185">Reference proteome</keyword>
<dbReference type="EMBL" id="JAGTXO010000070">
    <property type="protein sequence ID" value="KAG8457427.1"/>
    <property type="molecule type" value="Genomic_DNA"/>
</dbReference>
<dbReference type="PANTHER" id="PTHR35524">
    <property type="entry name" value="ALPHA-ACETOLACTATE DECARBOXYLASE"/>
    <property type="match status" value="1"/>
</dbReference>
<proteinExistence type="inferred from homology"/>
<dbReference type="Gene3D" id="3.30.1330.80">
    <property type="entry name" value="Hypothetical protein, similar to alpha- acetolactate decarboxylase, domain 2"/>
    <property type="match status" value="2"/>
</dbReference>
<dbReference type="GO" id="GO:0045151">
    <property type="term" value="P:acetoin biosynthetic process"/>
    <property type="evidence" value="ECO:0007669"/>
    <property type="project" value="UniProtKB-KW"/>
</dbReference>
<evidence type="ECO:0000256" key="9">
    <source>
        <dbReference type="SAM" id="MobiDB-lite"/>
    </source>
</evidence>
<feature type="compositionally biased region" description="Basic and acidic residues" evidence="9">
    <location>
        <begin position="193"/>
        <end position="204"/>
    </location>
</feature>
<keyword evidence="6" id="KW-0210">Decarboxylase</keyword>
<name>A0A8J5XB72_DIALT</name>
<dbReference type="UniPathway" id="UPA00626">
    <property type="reaction ID" value="UER00678"/>
</dbReference>
<dbReference type="PANTHER" id="PTHR35524:SF1">
    <property type="entry name" value="ALPHA-ACETOLACTATE DECARBOXYLASE"/>
    <property type="match status" value="1"/>
</dbReference>
<keyword evidence="7" id="KW-0005">Acetoin biosynthesis</keyword>
<evidence type="ECO:0000256" key="1">
    <source>
        <dbReference type="ARBA" id="ARBA00001784"/>
    </source>
</evidence>
<feature type="compositionally biased region" description="Low complexity" evidence="9">
    <location>
        <begin position="206"/>
        <end position="218"/>
    </location>
</feature>
<evidence type="ECO:0000313" key="11">
    <source>
        <dbReference type="Proteomes" id="UP000751190"/>
    </source>
</evidence>
<sequence>MASVQPPAREDPPRGPADRAHLICARVPPSLHAALQAYVARTGDSMHHAVEDALARYFARPRHTLFQVGTEGALVRGVSTGCMRVEDLLRHGDFGLGTFDHLDGDGVLLDGVCWRAEADGTVARASPRALTPFWVVTHFRPERMVELRNVRDLPDLVSRLDQARTSPNLFAAARVRGRFSSICWHAPGKARGGEACEGAAREDAPAETPAEPPEGAEAPPREARLLKEDVDGSLVAFHTPSWAESFSARGWQFHFLSDDRVLAGRVHAVTSAELRVELHDLNDVHVALPETAEFARADLTPAELKLASLNIGAQ</sequence>
<protein>
    <recommendedName>
        <fullName evidence="5">Alpha-acetolactate decarboxylase</fullName>
        <ecNumber evidence="4">4.1.1.5</ecNumber>
    </recommendedName>
</protein>
<organism evidence="10 11">
    <name type="scientific">Diacronema lutheri</name>
    <name type="common">Unicellular marine alga</name>
    <name type="synonym">Monochrysis lutheri</name>
    <dbReference type="NCBI Taxonomy" id="2081491"/>
    <lineage>
        <taxon>Eukaryota</taxon>
        <taxon>Haptista</taxon>
        <taxon>Haptophyta</taxon>
        <taxon>Pavlovophyceae</taxon>
        <taxon>Pavlovales</taxon>
        <taxon>Pavlovaceae</taxon>
        <taxon>Diacronema</taxon>
    </lineage>
</organism>
<dbReference type="InterPro" id="IPR005128">
    <property type="entry name" value="Acetolactate_a_deCO2ase"/>
</dbReference>
<comment type="pathway">
    <text evidence="2">Polyol metabolism; (R,R)-butane-2,3-diol biosynthesis; (R,R)-butane-2,3-diol from pyruvate: step 2/3.</text>
</comment>
<gene>
    <name evidence="10" type="ORF">KFE25_011282</name>
</gene>
<reference evidence="10" key="1">
    <citation type="submission" date="2021-05" db="EMBL/GenBank/DDBJ databases">
        <title>The genome of the haptophyte Pavlova lutheri (Diacronema luteri, Pavlovales) - a model for lipid biosynthesis in eukaryotic algae.</title>
        <authorList>
            <person name="Hulatt C.J."/>
            <person name="Posewitz M.C."/>
        </authorList>
    </citation>
    <scope>NUCLEOTIDE SEQUENCE</scope>
    <source>
        <strain evidence="10">NIVA-4/92</strain>
    </source>
</reference>
<evidence type="ECO:0000256" key="7">
    <source>
        <dbReference type="ARBA" id="ARBA00023061"/>
    </source>
</evidence>
<dbReference type="Proteomes" id="UP000751190">
    <property type="component" value="Unassembled WGS sequence"/>
</dbReference>